<dbReference type="GO" id="GO:0030151">
    <property type="term" value="F:molybdenum ion binding"/>
    <property type="evidence" value="ECO:0007669"/>
    <property type="project" value="InterPro"/>
</dbReference>
<protein>
    <recommendedName>
        <fullName evidence="1">MOSC domain-containing protein</fullName>
    </recommendedName>
</protein>
<dbReference type="InParanoid" id="A0A401G4V6"/>
<dbReference type="STRING" id="139825.A0A401G4V6"/>
<evidence type="ECO:0000259" key="1">
    <source>
        <dbReference type="PROSITE" id="PS51340"/>
    </source>
</evidence>
<dbReference type="OrthoDB" id="17255at2759"/>
<dbReference type="Proteomes" id="UP000287166">
    <property type="component" value="Unassembled WGS sequence"/>
</dbReference>
<dbReference type="Pfam" id="PF03473">
    <property type="entry name" value="MOSC"/>
    <property type="match status" value="1"/>
</dbReference>
<reference evidence="2 3" key="1">
    <citation type="journal article" date="2018" name="Sci. Rep.">
        <title>Genome sequence of the cauliflower mushroom Sparassis crispa (Hanabiratake) and its association with beneficial usage.</title>
        <authorList>
            <person name="Kiyama R."/>
            <person name="Furutani Y."/>
            <person name="Kawaguchi K."/>
            <person name="Nakanishi T."/>
        </authorList>
    </citation>
    <scope>NUCLEOTIDE SEQUENCE [LARGE SCALE GENOMIC DNA]</scope>
</reference>
<evidence type="ECO:0000313" key="2">
    <source>
        <dbReference type="EMBL" id="GBE77201.1"/>
    </source>
</evidence>
<name>A0A401G4V6_9APHY</name>
<organism evidence="2 3">
    <name type="scientific">Sparassis crispa</name>
    <dbReference type="NCBI Taxonomy" id="139825"/>
    <lineage>
        <taxon>Eukaryota</taxon>
        <taxon>Fungi</taxon>
        <taxon>Dikarya</taxon>
        <taxon>Basidiomycota</taxon>
        <taxon>Agaricomycotina</taxon>
        <taxon>Agaricomycetes</taxon>
        <taxon>Polyporales</taxon>
        <taxon>Sparassidaceae</taxon>
        <taxon>Sparassis</taxon>
    </lineage>
</organism>
<gene>
    <name evidence="2" type="ORF">SCP_0100730</name>
</gene>
<dbReference type="GO" id="GO:0003824">
    <property type="term" value="F:catalytic activity"/>
    <property type="evidence" value="ECO:0007669"/>
    <property type="project" value="InterPro"/>
</dbReference>
<keyword evidence="3" id="KW-1185">Reference proteome</keyword>
<dbReference type="SUPFAM" id="SSF141673">
    <property type="entry name" value="MOSC N-terminal domain-like"/>
    <property type="match status" value="1"/>
</dbReference>
<dbReference type="InterPro" id="IPR005302">
    <property type="entry name" value="MoCF_Sase_C"/>
</dbReference>
<dbReference type="AlphaFoldDB" id="A0A401G4V6"/>
<proteinExistence type="predicted"/>
<dbReference type="GO" id="GO:0030170">
    <property type="term" value="F:pyridoxal phosphate binding"/>
    <property type="evidence" value="ECO:0007669"/>
    <property type="project" value="InterPro"/>
</dbReference>
<dbReference type="GeneID" id="38774118"/>
<dbReference type="PROSITE" id="PS51340">
    <property type="entry name" value="MOSC"/>
    <property type="match status" value="1"/>
</dbReference>
<sequence length="306" mass="33291">MRSARKWCIVDAGSNAVITAREFGKMVLIIPRVVPDFSSPLGGELVISFPDGYGCETFSVPLNPTSDVLKNWKIIENSLWGTIIDGYICQSLPPSTLSPSTILSTYFGRPVHLVMKGPQPRECAPTLGVPGLQATTLFQDGFPLLIASEESLQRLQERIHTAAVKSPEEVHIGGLDHARWRDGELPMERFRPNIVLKGAGVPFAEDMWREIVVSPDRALDPASAPPQQTITLVSKCTRCLLPNVDIATGVRDAAVPFKVLMKFRTGKDPARMNQSCFGCNAVYGGEGVLHVGDWVRVKTWAGGGGV</sequence>
<dbReference type="EMBL" id="BFAD01000001">
    <property type="protein sequence ID" value="GBE77201.1"/>
    <property type="molecule type" value="Genomic_DNA"/>
</dbReference>
<comment type="caution">
    <text evidence="2">The sequence shown here is derived from an EMBL/GenBank/DDBJ whole genome shotgun (WGS) entry which is preliminary data.</text>
</comment>
<accession>A0A401G4V6</accession>
<dbReference type="RefSeq" id="XP_027608114.1">
    <property type="nucleotide sequence ID" value="XM_027752313.1"/>
</dbReference>
<feature type="domain" description="MOSC" evidence="1">
    <location>
        <begin position="108"/>
        <end position="298"/>
    </location>
</feature>
<evidence type="ECO:0000313" key="3">
    <source>
        <dbReference type="Proteomes" id="UP000287166"/>
    </source>
</evidence>